<dbReference type="Proteomes" id="UP001500920">
    <property type="component" value="Unassembled WGS sequence"/>
</dbReference>
<dbReference type="RefSeq" id="WP_344702211.1">
    <property type="nucleotide sequence ID" value="NZ_BAABCK010000021.1"/>
</dbReference>
<keyword evidence="3 6" id="KW-0812">Transmembrane</keyword>
<comment type="caution">
    <text evidence="7">The sequence shown here is derived from an EMBL/GenBank/DDBJ whole genome shotgun (WGS) entry which is preliminary data.</text>
</comment>
<proteinExistence type="inferred from homology"/>
<feature type="transmembrane region" description="Helical" evidence="6">
    <location>
        <begin position="6"/>
        <end position="26"/>
    </location>
</feature>
<organism evidence="7 8">
    <name type="scientific">Salinicoccus jeotgali</name>
    <dbReference type="NCBI Taxonomy" id="381634"/>
    <lineage>
        <taxon>Bacteria</taxon>
        <taxon>Bacillati</taxon>
        <taxon>Bacillota</taxon>
        <taxon>Bacilli</taxon>
        <taxon>Bacillales</taxon>
        <taxon>Staphylococcaceae</taxon>
        <taxon>Salinicoccus</taxon>
    </lineage>
</organism>
<accession>A0ABP7ER15</accession>
<evidence type="ECO:0000256" key="1">
    <source>
        <dbReference type="ARBA" id="ARBA00004308"/>
    </source>
</evidence>
<comment type="similarity">
    <text evidence="2">Belongs to the UPF0754 family.</text>
</comment>
<protein>
    <submittedName>
        <fullName evidence="7">DUF445 family protein</fullName>
    </submittedName>
</protein>
<dbReference type="Pfam" id="PF04286">
    <property type="entry name" value="DUF445"/>
    <property type="match status" value="1"/>
</dbReference>
<sequence>MNDGIQIVLMMIIGALIGGLTNMLAIKMLFRPYEPKYIFGRQLPFTPGVIPRRREEASVKMGEIITQHLLTPDAFINKIDSDETRRFIMLFIDRQIETIESENLSLRYFLERIHEGLSEKVMRSFNDALDVKVAEEGGKLYGRSIESLIPKAALATLDGKVDGLQPQLTRKISAYINSQKGYEDLYTMADEFVQNRGRLARSLKYIMTTESIVRNIQKELNKLIYDPKLTDIELRIINEEYERLKKTRLDEIVTEGDRDALIDSIAETLKRRIDIDGILDYPIKDFNPEMFNTFKETGKYKLGGNIIEYLKANTGRIVEKLHLAHVIKNQIDSFELSHIEKLVMEISDKEFRMITLLGFFLGGMIGIIQGLIVVFL</sequence>
<evidence type="ECO:0000256" key="5">
    <source>
        <dbReference type="ARBA" id="ARBA00023136"/>
    </source>
</evidence>
<gene>
    <name evidence="7" type="ORF">GCM10022378_10950</name>
</gene>
<dbReference type="EMBL" id="BAABCK010000021">
    <property type="protein sequence ID" value="GAA3722710.1"/>
    <property type="molecule type" value="Genomic_DNA"/>
</dbReference>
<keyword evidence="8" id="KW-1185">Reference proteome</keyword>
<keyword evidence="4 6" id="KW-1133">Transmembrane helix</keyword>
<dbReference type="PANTHER" id="PTHR35791">
    <property type="entry name" value="UPF0754 MEMBRANE PROTEIN YHEB"/>
    <property type="match status" value="1"/>
</dbReference>
<reference evidence="8" key="1">
    <citation type="journal article" date="2019" name="Int. J. Syst. Evol. Microbiol.">
        <title>The Global Catalogue of Microorganisms (GCM) 10K type strain sequencing project: providing services to taxonomists for standard genome sequencing and annotation.</title>
        <authorList>
            <consortium name="The Broad Institute Genomics Platform"/>
            <consortium name="The Broad Institute Genome Sequencing Center for Infectious Disease"/>
            <person name="Wu L."/>
            <person name="Ma J."/>
        </authorList>
    </citation>
    <scope>NUCLEOTIDE SEQUENCE [LARGE SCALE GENOMIC DNA]</scope>
    <source>
        <strain evidence="8">JCM 16981</strain>
    </source>
</reference>
<comment type="subcellular location">
    <subcellularLocation>
        <location evidence="1">Endomembrane system</location>
    </subcellularLocation>
</comment>
<evidence type="ECO:0000256" key="6">
    <source>
        <dbReference type="SAM" id="Phobius"/>
    </source>
</evidence>
<feature type="transmembrane region" description="Helical" evidence="6">
    <location>
        <begin position="354"/>
        <end position="375"/>
    </location>
</feature>
<evidence type="ECO:0000313" key="7">
    <source>
        <dbReference type="EMBL" id="GAA3722710.1"/>
    </source>
</evidence>
<evidence type="ECO:0000313" key="8">
    <source>
        <dbReference type="Proteomes" id="UP001500920"/>
    </source>
</evidence>
<keyword evidence="5 6" id="KW-0472">Membrane</keyword>
<dbReference type="PANTHER" id="PTHR35791:SF1">
    <property type="entry name" value="UPF0754 MEMBRANE PROTEIN YHEB"/>
    <property type="match status" value="1"/>
</dbReference>
<evidence type="ECO:0000256" key="3">
    <source>
        <dbReference type="ARBA" id="ARBA00022692"/>
    </source>
</evidence>
<evidence type="ECO:0000256" key="4">
    <source>
        <dbReference type="ARBA" id="ARBA00022989"/>
    </source>
</evidence>
<name>A0ABP7ER15_9STAP</name>
<evidence type="ECO:0000256" key="2">
    <source>
        <dbReference type="ARBA" id="ARBA00008053"/>
    </source>
</evidence>
<dbReference type="InterPro" id="IPR007383">
    <property type="entry name" value="DUF445"/>
</dbReference>